<reference evidence="2" key="4">
    <citation type="journal article" date="2015" name="G3 (Bethesda)">
        <title>Genome sequences of three phytopathogenic species of the Magnaporthaceae family of fungi.</title>
        <authorList>
            <person name="Okagaki L.H."/>
            <person name="Nunes C.C."/>
            <person name="Sailsbery J."/>
            <person name="Clay B."/>
            <person name="Brown D."/>
            <person name="John T."/>
            <person name="Oh Y."/>
            <person name="Young N."/>
            <person name="Fitzgerald M."/>
            <person name="Haas B.J."/>
            <person name="Zeng Q."/>
            <person name="Young S."/>
            <person name="Adiconis X."/>
            <person name="Fan L."/>
            <person name="Levin J.Z."/>
            <person name="Mitchell T.K."/>
            <person name="Okubara P.A."/>
            <person name="Farman M.L."/>
            <person name="Kohn L.M."/>
            <person name="Birren B."/>
            <person name="Ma L.-J."/>
            <person name="Dean R.A."/>
        </authorList>
    </citation>
    <scope>NUCLEOTIDE SEQUENCE</scope>
    <source>
        <strain evidence="2">ATCC 64411 / 73-15</strain>
    </source>
</reference>
<reference evidence="1" key="3">
    <citation type="submission" date="2011-03" db="EMBL/GenBank/DDBJ databases">
        <title>Annotation of Magnaporthe poae ATCC 64411.</title>
        <authorList>
            <person name="Ma L.-J."/>
            <person name="Dead R."/>
            <person name="Young S.K."/>
            <person name="Zeng Q."/>
            <person name="Gargeya S."/>
            <person name="Fitzgerald M."/>
            <person name="Haas B."/>
            <person name="Abouelleil A."/>
            <person name="Alvarado L."/>
            <person name="Arachchi H.M."/>
            <person name="Berlin A."/>
            <person name="Brown A."/>
            <person name="Chapman S.B."/>
            <person name="Chen Z."/>
            <person name="Dunbar C."/>
            <person name="Freedman E."/>
            <person name="Gearin G."/>
            <person name="Gellesch M."/>
            <person name="Goldberg J."/>
            <person name="Griggs A."/>
            <person name="Gujja S."/>
            <person name="Heiman D."/>
            <person name="Howarth C."/>
            <person name="Larson L."/>
            <person name="Lui A."/>
            <person name="MacDonald P.J.P."/>
            <person name="Mehta T."/>
            <person name="Montmayeur A."/>
            <person name="Murphy C."/>
            <person name="Neiman D."/>
            <person name="Pearson M."/>
            <person name="Priest M."/>
            <person name="Roberts A."/>
            <person name="Saif S."/>
            <person name="Shea T."/>
            <person name="Shenoy N."/>
            <person name="Sisk P."/>
            <person name="Stolte C."/>
            <person name="Sykes S."/>
            <person name="Yandava C."/>
            <person name="Wortman J."/>
            <person name="Nusbaum C."/>
            <person name="Birren B."/>
        </authorList>
    </citation>
    <scope>NUCLEOTIDE SEQUENCE</scope>
    <source>
        <strain evidence="1">ATCC 64411</strain>
    </source>
</reference>
<dbReference type="EnsemblFungi" id="MAPG_06657T0">
    <property type="protein sequence ID" value="MAPG_06657T0"/>
    <property type="gene ID" value="MAPG_06657"/>
</dbReference>
<protein>
    <submittedName>
        <fullName evidence="1 2">Uncharacterized protein</fullName>
    </submittedName>
</protein>
<keyword evidence="3" id="KW-1185">Reference proteome</keyword>
<evidence type="ECO:0000313" key="1">
    <source>
        <dbReference type="EMBL" id="KLU87662.1"/>
    </source>
</evidence>
<reference evidence="1" key="1">
    <citation type="submission" date="2010-05" db="EMBL/GenBank/DDBJ databases">
        <title>The Genome Sequence of Magnaporthe poae strain ATCC 64411.</title>
        <authorList>
            <consortium name="The Broad Institute Genome Sequencing Platform"/>
            <consortium name="Broad Institute Genome Sequencing Center for Infectious Disease"/>
            <person name="Ma L.-J."/>
            <person name="Dead R."/>
            <person name="Young S."/>
            <person name="Zeng Q."/>
            <person name="Koehrsen M."/>
            <person name="Alvarado L."/>
            <person name="Berlin A."/>
            <person name="Chapman S.B."/>
            <person name="Chen Z."/>
            <person name="Freedman E."/>
            <person name="Gellesch M."/>
            <person name="Goldberg J."/>
            <person name="Griggs A."/>
            <person name="Gujja S."/>
            <person name="Heilman E.R."/>
            <person name="Heiman D."/>
            <person name="Hepburn T."/>
            <person name="Howarth C."/>
            <person name="Jen D."/>
            <person name="Larson L."/>
            <person name="Mehta T."/>
            <person name="Neiman D."/>
            <person name="Pearson M."/>
            <person name="Roberts A."/>
            <person name="Saif S."/>
            <person name="Shea T."/>
            <person name="Shenoy N."/>
            <person name="Sisk P."/>
            <person name="Stolte C."/>
            <person name="Sykes S."/>
            <person name="Walk T."/>
            <person name="White J."/>
            <person name="Yandava C."/>
            <person name="Haas B."/>
            <person name="Nusbaum C."/>
            <person name="Birren B."/>
        </authorList>
    </citation>
    <scope>NUCLEOTIDE SEQUENCE</scope>
    <source>
        <strain evidence="1">ATCC 64411</strain>
    </source>
</reference>
<name>A0A0C4E2L6_MAGP6</name>
<dbReference type="EMBL" id="GL876970">
    <property type="protein sequence ID" value="KLU87662.1"/>
    <property type="molecule type" value="Genomic_DNA"/>
</dbReference>
<proteinExistence type="predicted"/>
<accession>A0A0C4E2L6</accession>
<dbReference type="AlphaFoldDB" id="A0A0C4E2L6"/>
<organism evidence="2 3">
    <name type="scientific">Magnaporthiopsis poae (strain ATCC 64411 / 73-15)</name>
    <name type="common">Kentucky bluegrass fungus</name>
    <name type="synonym">Magnaporthe poae</name>
    <dbReference type="NCBI Taxonomy" id="644358"/>
    <lineage>
        <taxon>Eukaryota</taxon>
        <taxon>Fungi</taxon>
        <taxon>Dikarya</taxon>
        <taxon>Ascomycota</taxon>
        <taxon>Pezizomycotina</taxon>
        <taxon>Sordariomycetes</taxon>
        <taxon>Sordariomycetidae</taxon>
        <taxon>Magnaporthales</taxon>
        <taxon>Magnaporthaceae</taxon>
        <taxon>Magnaporthiopsis</taxon>
    </lineage>
</organism>
<reference evidence="2" key="5">
    <citation type="submission" date="2015-06" db="UniProtKB">
        <authorList>
            <consortium name="EnsemblFungi"/>
        </authorList>
    </citation>
    <scope>IDENTIFICATION</scope>
    <source>
        <strain evidence="2">ATCC 64411</strain>
    </source>
</reference>
<sequence length="207" mass="22480">MYSSFFFCLPLVGGEPAGEPSVRREEQQACVTGPGGRKRLGLATWRGRKRLGDPVLDPDQASQGPMVAIFNRRHSLCCSVRWEGFALIPMGSSSAVTGKASTVPSRGVRWVNSQYHVEGNSTRPSPQAATASHAALGRGGDQDIDSRGLLSRKSPWLVKGRKTRMLKWVHQPSSSLSRVWCPSFHAVGGGGKWQLSSVSVCHRRQGL</sequence>
<gene>
    <name evidence="1" type="ORF">MAPG_06657</name>
</gene>
<reference evidence="3" key="2">
    <citation type="submission" date="2010-05" db="EMBL/GenBank/DDBJ databases">
        <title>The genome sequence of Magnaporthe poae strain ATCC 64411.</title>
        <authorList>
            <person name="Ma L.-J."/>
            <person name="Dead R."/>
            <person name="Young S."/>
            <person name="Zeng Q."/>
            <person name="Koehrsen M."/>
            <person name="Alvarado L."/>
            <person name="Berlin A."/>
            <person name="Chapman S.B."/>
            <person name="Chen Z."/>
            <person name="Freedman E."/>
            <person name="Gellesch M."/>
            <person name="Goldberg J."/>
            <person name="Griggs A."/>
            <person name="Gujja S."/>
            <person name="Heilman E.R."/>
            <person name="Heiman D."/>
            <person name="Hepburn T."/>
            <person name="Howarth C."/>
            <person name="Jen D."/>
            <person name="Larson L."/>
            <person name="Mehta T."/>
            <person name="Neiman D."/>
            <person name="Pearson M."/>
            <person name="Roberts A."/>
            <person name="Saif S."/>
            <person name="Shea T."/>
            <person name="Shenoy N."/>
            <person name="Sisk P."/>
            <person name="Stolte C."/>
            <person name="Sykes S."/>
            <person name="Walk T."/>
            <person name="White J."/>
            <person name="Yandava C."/>
            <person name="Haas B."/>
            <person name="Nusbaum C."/>
            <person name="Birren B."/>
        </authorList>
    </citation>
    <scope>NUCLEOTIDE SEQUENCE [LARGE SCALE GENOMIC DNA]</scope>
    <source>
        <strain evidence="3">ATCC 64411 / 73-15</strain>
    </source>
</reference>
<evidence type="ECO:0000313" key="3">
    <source>
        <dbReference type="Proteomes" id="UP000011715"/>
    </source>
</evidence>
<dbReference type="EMBL" id="ADBL01001610">
    <property type="status" value="NOT_ANNOTATED_CDS"/>
    <property type="molecule type" value="Genomic_DNA"/>
</dbReference>
<dbReference type="Proteomes" id="UP000011715">
    <property type="component" value="Unassembled WGS sequence"/>
</dbReference>
<evidence type="ECO:0000313" key="2">
    <source>
        <dbReference type="EnsemblFungi" id="MAPG_06657T0"/>
    </source>
</evidence>
<dbReference type="VEuPathDB" id="FungiDB:MAPG_06657"/>